<dbReference type="Proteomes" id="UP000006698">
    <property type="component" value="Chromosome"/>
</dbReference>
<dbReference type="SUPFAM" id="SSF53383">
    <property type="entry name" value="PLP-dependent transferases"/>
    <property type="match status" value="1"/>
</dbReference>
<dbReference type="PANTHER" id="PTHR43525:SF2">
    <property type="entry name" value="CYSTATHIONINE BETA-LYASE-RELATED"/>
    <property type="match status" value="1"/>
</dbReference>
<proteinExistence type="inferred from homology"/>
<dbReference type="Gene3D" id="3.90.1150.10">
    <property type="entry name" value="Aspartate Aminotransferase, domain 1"/>
    <property type="match status" value="1"/>
</dbReference>
<evidence type="ECO:0000256" key="4">
    <source>
        <dbReference type="ARBA" id="ARBA00023239"/>
    </source>
</evidence>
<evidence type="ECO:0000256" key="5">
    <source>
        <dbReference type="ARBA" id="ARBA00037974"/>
    </source>
</evidence>
<dbReference type="GO" id="GO:0047804">
    <property type="term" value="F:cysteine-S-conjugate beta-lyase activity"/>
    <property type="evidence" value="ECO:0007669"/>
    <property type="project" value="UniProtKB-EC"/>
</dbReference>
<dbReference type="KEGG" id="cgt:cgR_2801"/>
<dbReference type="InterPro" id="IPR051798">
    <property type="entry name" value="Class-II_PLP-Dep_Aminotrans"/>
</dbReference>
<evidence type="ECO:0000256" key="2">
    <source>
        <dbReference type="ARBA" id="ARBA00012224"/>
    </source>
</evidence>
<organism evidence="7">
    <name type="scientific">Corynebacterium glutamicum (strain R)</name>
    <dbReference type="NCBI Taxonomy" id="340322"/>
    <lineage>
        <taxon>Bacteria</taxon>
        <taxon>Bacillati</taxon>
        <taxon>Actinomycetota</taxon>
        <taxon>Actinomycetes</taxon>
        <taxon>Mycobacteriales</taxon>
        <taxon>Corynebacteriaceae</taxon>
        <taxon>Corynebacterium</taxon>
    </lineage>
</organism>
<evidence type="ECO:0000256" key="3">
    <source>
        <dbReference type="ARBA" id="ARBA00022898"/>
    </source>
</evidence>
<reference evidence="7" key="1">
    <citation type="journal article" date="2007" name="Microbiology">
        <title>Comparative analysis of the Corynebacterium glutamicum group and complete genome sequence of strain R.</title>
        <authorList>
            <person name="Yukawa H."/>
            <person name="Omumasaba C.A."/>
            <person name="Nonaka H."/>
            <person name="Kos P."/>
            <person name="Okai N."/>
            <person name="Suzuki N."/>
            <person name="Suda M."/>
            <person name="Tsuge Y."/>
            <person name="Watanabe J."/>
            <person name="Ikeda Y."/>
            <person name="Vertes A.A."/>
            <person name="Inui M."/>
        </authorList>
    </citation>
    <scope>NUCLEOTIDE SEQUENCE</scope>
    <source>
        <strain evidence="7">R</strain>
    </source>
</reference>
<dbReference type="PANTHER" id="PTHR43525">
    <property type="entry name" value="PROTEIN MALY"/>
    <property type="match status" value="1"/>
</dbReference>
<dbReference type="InterPro" id="IPR015424">
    <property type="entry name" value="PyrdxlP-dep_Trfase"/>
</dbReference>
<comment type="cofactor">
    <cofactor evidence="1">
        <name>pyridoxal 5'-phosphate</name>
        <dbReference type="ChEBI" id="CHEBI:597326"/>
    </cofactor>
</comment>
<dbReference type="InterPro" id="IPR015421">
    <property type="entry name" value="PyrdxlP-dep_Trfase_major"/>
</dbReference>
<protein>
    <recommendedName>
        <fullName evidence="2">cysteine-S-conjugate beta-lyase</fullName>
        <ecNumber evidence="2">4.4.1.13</ecNumber>
    </recommendedName>
</protein>
<accession>A0AB72VE33</accession>
<evidence type="ECO:0000259" key="6">
    <source>
        <dbReference type="Pfam" id="PF00155"/>
    </source>
</evidence>
<feature type="domain" description="Aminotransferase class I/classII large" evidence="6">
    <location>
        <begin position="24"/>
        <end position="375"/>
    </location>
</feature>
<dbReference type="Pfam" id="PF00155">
    <property type="entry name" value="Aminotran_1_2"/>
    <property type="match status" value="1"/>
</dbReference>
<name>A0AB72VE33_CORGB</name>
<dbReference type="EC" id="4.4.1.13" evidence="2"/>
<dbReference type="EMBL" id="AP009044">
    <property type="protein sequence ID" value="BAF55820.1"/>
    <property type="molecule type" value="Genomic_DNA"/>
</dbReference>
<gene>
    <name evidence="7" type="ordered locus">cgR_2801</name>
</gene>
<dbReference type="AlphaFoldDB" id="A0AB72VE33"/>
<evidence type="ECO:0000313" key="7">
    <source>
        <dbReference type="EMBL" id="BAF55820.1"/>
    </source>
</evidence>
<dbReference type="InterPro" id="IPR015422">
    <property type="entry name" value="PyrdxlP-dep_Trfase_small"/>
</dbReference>
<comment type="similarity">
    <text evidence="5">Belongs to the class-II pyridoxal-phosphate-dependent aminotransferase family. MalY/PatB cystathionine beta-lyase subfamily.</text>
</comment>
<keyword evidence="4" id="KW-0456">Lyase</keyword>
<dbReference type="CDD" id="cd00609">
    <property type="entry name" value="AAT_like"/>
    <property type="match status" value="1"/>
</dbReference>
<dbReference type="GO" id="GO:0030170">
    <property type="term" value="F:pyridoxal phosphate binding"/>
    <property type="evidence" value="ECO:0007669"/>
    <property type="project" value="InterPro"/>
</dbReference>
<sequence>MFNTLSLEQLRQRGTLKWTTFDQDVLPLWVAETDFDTCPAVVESVQNAVNLQQFGYPSNSNKLADALTAWCATRYNWEINPAWVHDLPDVLKGIEVSINHFTVAGSAIILPTPAYMPFYDVLEVTGRKINQVPMIFEDGRYSFDLVAIEEAFANGAGGLIVCNPYNPLGATFTAEELQSLAQLAQKYEARIISDEIHAPLTLDEAHIPTASVSDTAAEVTITITATSKGWNTPGLKCAQLILHNERDEKTWKKINSLRSHGASTLGIAASIGAYEKGGEWLDTEIEYLRKNRQFLLDNLGQAIPGIGFNKPQATYLAWLDFSEVEGLNDQDPAAYLLEHARVALNPGLPFGPGGENHARLNFGTSQEILEEFLDRTRTAFSSSPTKNEFIYL</sequence>
<dbReference type="InterPro" id="IPR004839">
    <property type="entry name" value="Aminotransferase_I/II_large"/>
</dbReference>
<evidence type="ECO:0000256" key="1">
    <source>
        <dbReference type="ARBA" id="ARBA00001933"/>
    </source>
</evidence>
<keyword evidence="3" id="KW-0663">Pyridoxal phosphate</keyword>
<dbReference type="Gene3D" id="3.40.640.10">
    <property type="entry name" value="Type I PLP-dependent aspartate aminotransferase-like (Major domain)"/>
    <property type="match status" value="1"/>
</dbReference>
<dbReference type="RefSeq" id="WP_011898044.1">
    <property type="nucleotide sequence ID" value="NC_009342.1"/>
</dbReference>